<evidence type="ECO:0000313" key="2">
    <source>
        <dbReference type="Proteomes" id="UP000762676"/>
    </source>
</evidence>
<comment type="caution">
    <text evidence="1">The sequence shown here is derived from an EMBL/GenBank/DDBJ whole genome shotgun (WGS) entry which is preliminary data.</text>
</comment>
<dbReference type="EMBL" id="BMAT01008565">
    <property type="protein sequence ID" value="GFR88379.1"/>
    <property type="molecule type" value="Genomic_DNA"/>
</dbReference>
<evidence type="ECO:0000313" key="1">
    <source>
        <dbReference type="EMBL" id="GFR88379.1"/>
    </source>
</evidence>
<protein>
    <recommendedName>
        <fullName evidence="3">Biogenesis of lysosome-related organelles complex 1 subunit 5</fullName>
    </recommendedName>
</protein>
<proteinExistence type="predicted"/>
<reference evidence="1 2" key="1">
    <citation type="journal article" date="2021" name="Elife">
        <title>Chloroplast acquisition without the gene transfer in kleptoplastic sea slugs, Plakobranchus ocellatus.</title>
        <authorList>
            <person name="Maeda T."/>
            <person name="Takahashi S."/>
            <person name="Yoshida T."/>
            <person name="Shimamura S."/>
            <person name="Takaki Y."/>
            <person name="Nagai Y."/>
            <person name="Toyoda A."/>
            <person name="Suzuki Y."/>
            <person name="Arimoto A."/>
            <person name="Ishii H."/>
            <person name="Satoh N."/>
            <person name="Nishiyama T."/>
            <person name="Hasebe M."/>
            <person name="Maruyama T."/>
            <person name="Minagawa J."/>
            <person name="Obokata J."/>
            <person name="Shigenobu S."/>
        </authorList>
    </citation>
    <scope>NUCLEOTIDE SEQUENCE [LARGE SCALE GENOMIC DNA]</scope>
</reference>
<sequence length="160" mass="18787">MIKSLVAAYLLIECKMSHKAENFVIQDYTFEEFQKRLGDLREVAKTILEKIANSDNLPSTKEENYTSCVQNLTDRINLLNEFASHLDKQRKELREKSKDTDDDEKKIEVMEAKSKLKTVEDFLDIIEAERKREDFYRKKATEKYMENYLEITKGKGSDSS</sequence>
<organism evidence="1 2">
    <name type="scientific">Elysia marginata</name>
    <dbReference type="NCBI Taxonomy" id="1093978"/>
    <lineage>
        <taxon>Eukaryota</taxon>
        <taxon>Metazoa</taxon>
        <taxon>Spiralia</taxon>
        <taxon>Lophotrochozoa</taxon>
        <taxon>Mollusca</taxon>
        <taxon>Gastropoda</taxon>
        <taxon>Heterobranchia</taxon>
        <taxon>Euthyneura</taxon>
        <taxon>Panpulmonata</taxon>
        <taxon>Sacoglossa</taxon>
        <taxon>Placobranchoidea</taxon>
        <taxon>Plakobranchidae</taxon>
        <taxon>Elysia</taxon>
    </lineage>
</organism>
<dbReference type="AlphaFoldDB" id="A0AAV4GSN7"/>
<evidence type="ECO:0008006" key="3">
    <source>
        <dbReference type="Google" id="ProtNLM"/>
    </source>
</evidence>
<gene>
    <name evidence="1" type="ORF">ElyMa_004250400</name>
</gene>
<dbReference type="Proteomes" id="UP000762676">
    <property type="component" value="Unassembled WGS sequence"/>
</dbReference>
<keyword evidence="2" id="KW-1185">Reference proteome</keyword>
<name>A0AAV4GSN7_9GAST</name>
<accession>A0AAV4GSN7</accession>